<keyword evidence="3" id="KW-0479">Metal-binding</keyword>
<dbReference type="Pfam" id="PF13923">
    <property type="entry name" value="zf-C3HC4_2"/>
    <property type="match status" value="1"/>
</dbReference>
<gene>
    <name evidence="10" type="ORF">L596_017828</name>
</gene>
<evidence type="ECO:0000256" key="5">
    <source>
        <dbReference type="ARBA" id="ARBA00022833"/>
    </source>
</evidence>
<dbReference type="InterPro" id="IPR001841">
    <property type="entry name" value="Znf_RING"/>
</dbReference>
<keyword evidence="5" id="KW-0862">Zinc</keyword>
<dbReference type="GO" id="GO:0004842">
    <property type="term" value="F:ubiquitin-protein transferase activity"/>
    <property type="evidence" value="ECO:0007669"/>
    <property type="project" value="TreeGrafter"/>
</dbReference>
<dbReference type="GO" id="GO:0005634">
    <property type="term" value="C:nucleus"/>
    <property type="evidence" value="ECO:0007669"/>
    <property type="project" value="TreeGrafter"/>
</dbReference>
<evidence type="ECO:0000313" key="10">
    <source>
        <dbReference type="EMBL" id="TKR76726.1"/>
    </source>
</evidence>
<dbReference type="SUPFAM" id="SSF49879">
    <property type="entry name" value="SMAD/FHA domain"/>
    <property type="match status" value="1"/>
</dbReference>
<comment type="similarity">
    <text evidence="1">Belongs to the CHFR family.</text>
</comment>
<evidence type="ECO:0000256" key="3">
    <source>
        <dbReference type="ARBA" id="ARBA00022723"/>
    </source>
</evidence>
<dbReference type="EMBL" id="AZBU02000005">
    <property type="protein sequence ID" value="TKR76726.1"/>
    <property type="molecule type" value="Genomic_DNA"/>
</dbReference>
<dbReference type="SMART" id="SM00184">
    <property type="entry name" value="RING"/>
    <property type="match status" value="1"/>
</dbReference>
<sequence>MESAVNTPTTSGRLPSNPQGLPPTSFEGFKTRFIASKETRQGVRKIRLTFVCSNPFEEKVVETPDTVAFISIGRNKNCTVTIPKVQQLSQIHCQIIRKENEEGVVHYEVENCSTNGVSINGFKMATSGTAKLKNGDLLTMIHGKAGQFMISCRFELLGTPPSPKRATKRKSYGVEIIDVKRGTHSQSPDVIFTDGEGTATEPFILTNIREGHTNFPSKKRLREEQEKRQAIISSLTNLSAGGDMPPQVRTLMNTLGNALQCSICLELLHKPIVITPCAHRFCAGCLSTLLGSPTNHNYAANCPNCRGNITSFMKDAQLREVIDGYLNFFPSERQSEEHRNALDAVDYISGREGTSFDFKKPRQTATRGRGRRSR</sequence>
<evidence type="ECO:0000259" key="9">
    <source>
        <dbReference type="PROSITE" id="PS50089"/>
    </source>
</evidence>
<dbReference type="PANTHER" id="PTHR16079:SF4">
    <property type="entry name" value="E3 UBIQUITIN-PROTEIN LIGASE CHFR"/>
    <property type="match status" value="1"/>
</dbReference>
<feature type="domain" description="FHA" evidence="8">
    <location>
        <begin position="70"/>
        <end position="124"/>
    </location>
</feature>
<dbReference type="GO" id="GO:0008270">
    <property type="term" value="F:zinc ion binding"/>
    <property type="evidence" value="ECO:0007669"/>
    <property type="project" value="UniProtKB-KW"/>
</dbReference>
<dbReference type="InterPro" id="IPR017907">
    <property type="entry name" value="Znf_RING_CS"/>
</dbReference>
<dbReference type="Proteomes" id="UP000298663">
    <property type="component" value="Unassembled WGS sequence"/>
</dbReference>
<dbReference type="AlphaFoldDB" id="A0A4U5N2T5"/>
<feature type="region of interest" description="Disordered" evidence="7">
    <location>
        <begin position="352"/>
        <end position="374"/>
    </location>
</feature>
<dbReference type="Gene3D" id="3.30.40.10">
    <property type="entry name" value="Zinc/RING finger domain, C3HC4 (zinc finger)"/>
    <property type="match status" value="1"/>
</dbReference>
<dbReference type="InterPro" id="IPR052256">
    <property type="entry name" value="E3_ubiquitin-ligase_CHFR"/>
</dbReference>
<dbReference type="OrthoDB" id="1305878at2759"/>
<evidence type="ECO:0000256" key="6">
    <source>
        <dbReference type="PROSITE-ProRule" id="PRU00175"/>
    </source>
</evidence>
<evidence type="ECO:0000256" key="4">
    <source>
        <dbReference type="ARBA" id="ARBA00022771"/>
    </source>
</evidence>
<evidence type="ECO:0000256" key="7">
    <source>
        <dbReference type="SAM" id="MobiDB-lite"/>
    </source>
</evidence>
<dbReference type="InterPro" id="IPR000253">
    <property type="entry name" value="FHA_dom"/>
</dbReference>
<name>A0A4U5N2T5_STECR</name>
<evidence type="ECO:0000313" key="11">
    <source>
        <dbReference type="Proteomes" id="UP000298663"/>
    </source>
</evidence>
<reference evidence="10 11" key="2">
    <citation type="journal article" date="2019" name="G3 (Bethesda)">
        <title>Hybrid Assembly of the Genome of the Entomopathogenic Nematode Steinernema carpocapsae Identifies the X-Chromosome.</title>
        <authorList>
            <person name="Serra L."/>
            <person name="Macchietto M."/>
            <person name="Macias-Munoz A."/>
            <person name="McGill C.J."/>
            <person name="Rodriguez I.M."/>
            <person name="Rodriguez B."/>
            <person name="Murad R."/>
            <person name="Mortazavi A."/>
        </authorList>
    </citation>
    <scope>NUCLEOTIDE SEQUENCE [LARGE SCALE GENOMIC DNA]</scope>
    <source>
        <strain evidence="10 11">ALL</strain>
    </source>
</reference>
<dbReference type="PROSITE" id="PS50089">
    <property type="entry name" value="ZF_RING_2"/>
    <property type="match status" value="1"/>
</dbReference>
<dbReference type="InterPro" id="IPR013083">
    <property type="entry name" value="Znf_RING/FYVE/PHD"/>
</dbReference>
<protein>
    <recommendedName>
        <fullName evidence="2">E3 ubiquitin-protein ligase CHFR</fullName>
    </recommendedName>
</protein>
<reference evidence="10 11" key="1">
    <citation type="journal article" date="2015" name="Genome Biol.">
        <title>Comparative genomics of Steinernema reveals deeply conserved gene regulatory networks.</title>
        <authorList>
            <person name="Dillman A.R."/>
            <person name="Macchietto M."/>
            <person name="Porter C.F."/>
            <person name="Rogers A."/>
            <person name="Williams B."/>
            <person name="Antoshechkin I."/>
            <person name="Lee M.M."/>
            <person name="Goodwin Z."/>
            <person name="Lu X."/>
            <person name="Lewis E.E."/>
            <person name="Goodrich-Blair H."/>
            <person name="Stock S.P."/>
            <person name="Adams B.J."/>
            <person name="Sternberg P.W."/>
            <person name="Mortazavi A."/>
        </authorList>
    </citation>
    <scope>NUCLEOTIDE SEQUENCE [LARGE SCALE GENOMIC DNA]</scope>
    <source>
        <strain evidence="10 11">ALL</strain>
    </source>
</reference>
<keyword evidence="11" id="KW-1185">Reference proteome</keyword>
<dbReference type="InterPro" id="IPR008984">
    <property type="entry name" value="SMAD_FHA_dom_sf"/>
</dbReference>
<comment type="caution">
    <text evidence="10">The sequence shown here is derived from an EMBL/GenBank/DDBJ whole genome shotgun (WGS) entry which is preliminary data.</text>
</comment>
<dbReference type="PROSITE" id="PS50006">
    <property type="entry name" value="FHA_DOMAIN"/>
    <property type="match status" value="1"/>
</dbReference>
<dbReference type="GO" id="GO:0016567">
    <property type="term" value="P:protein ubiquitination"/>
    <property type="evidence" value="ECO:0007669"/>
    <property type="project" value="TreeGrafter"/>
</dbReference>
<dbReference type="STRING" id="34508.A0A4U5N2T5"/>
<dbReference type="SMART" id="SM00240">
    <property type="entry name" value="FHA"/>
    <property type="match status" value="1"/>
</dbReference>
<feature type="region of interest" description="Disordered" evidence="7">
    <location>
        <begin position="1"/>
        <end position="22"/>
    </location>
</feature>
<dbReference type="Gene3D" id="2.60.200.20">
    <property type="match status" value="1"/>
</dbReference>
<feature type="compositionally biased region" description="Polar residues" evidence="7">
    <location>
        <begin position="1"/>
        <end position="19"/>
    </location>
</feature>
<proteinExistence type="inferred from homology"/>
<dbReference type="SUPFAM" id="SSF57850">
    <property type="entry name" value="RING/U-box"/>
    <property type="match status" value="1"/>
</dbReference>
<evidence type="ECO:0000259" key="8">
    <source>
        <dbReference type="PROSITE" id="PS50006"/>
    </source>
</evidence>
<accession>A0A4U5N2T5</accession>
<keyword evidence="4 6" id="KW-0863">Zinc-finger</keyword>
<dbReference type="PANTHER" id="PTHR16079">
    <property type="entry name" value="UBIQUITIN LIGASE PROTEIN CHFR"/>
    <property type="match status" value="1"/>
</dbReference>
<organism evidence="10 11">
    <name type="scientific">Steinernema carpocapsae</name>
    <name type="common">Entomopathogenic nematode</name>
    <dbReference type="NCBI Taxonomy" id="34508"/>
    <lineage>
        <taxon>Eukaryota</taxon>
        <taxon>Metazoa</taxon>
        <taxon>Ecdysozoa</taxon>
        <taxon>Nematoda</taxon>
        <taxon>Chromadorea</taxon>
        <taxon>Rhabditida</taxon>
        <taxon>Tylenchina</taxon>
        <taxon>Panagrolaimomorpha</taxon>
        <taxon>Strongyloidoidea</taxon>
        <taxon>Steinernematidae</taxon>
        <taxon>Steinernema</taxon>
    </lineage>
</organism>
<evidence type="ECO:0000256" key="2">
    <source>
        <dbReference type="ARBA" id="ARBA00017908"/>
    </source>
</evidence>
<dbReference type="PROSITE" id="PS00518">
    <property type="entry name" value="ZF_RING_1"/>
    <property type="match status" value="1"/>
</dbReference>
<evidence type="ECO:0000256" key="1">
    <source>
        <dbReference type="ARBA" id="ARBA00005797"/>
    </source>
</evidence>
<dbReference type="Pfam" id="PF00498">
    <property type="entry name" value="FHA"/>
    <property type="match status" value="1"/>
</dbReference>
<dbReference type="GO" id="GO:0006511">
    <property type="term" value="P:ubiquitin-dependent protein catabolic process"/>
    <property type="evidence" value="ECO:0007669"/>
    <property type="project" value="TreeGrafter"/>
</dbReference>
<feature type="domain" description="RING-type" evidence="9">
    <location>
        <begin position="261"/>
        <end position="306"/>
    </location>
</feature>